<proteinExistence type="predicted"/>
<name>A0A811L3D8_9BILA</name>
<dbReference type="EMBL" id="CAJFDH010000005">
    <property type="protein sequence ID" value="CAD5223615.1"/>
    <property type="molecule type" value="Genomic_DNA"/>
</dbReference>
<evidence type="ECO:0000313" key="1">
    <source>
        <dbReference type="EMBL" id="CAD5223615.1"/>
    </source>
</evidence>
<comment type="caution">
    <text evidence="1">The sequence shown here is derived from an EMBL/GenBank/DDBJ whole genome shotgun (WGS) entry which is preliminary data.</text>
</comment>
<gene>
    <name evidence="1" type="ORF">BOKJ2_LOCUS10385</name>
</gene>
<accession>A0A811L3D8</accession>
<dbReference type="Proteomes" id="UP000783686">
    <property type="component" value="Unassembled WGS sequence"/>
</dbReference>
<dbReference type="AlphaFoldDB" id="A0A811L3D8"/>
<sequence length="134" mass="15506">MNLGCTEAPFDALLKKCGILRRQVPVAELKKWDKQCVRYCFKYKAVCIKLRDRLPQRKDGNTKQKKIRGLLNMLLAIPEDAYLTPYNFYAALGFLYFKEQFEPLPAVQFYSLYEIRLEKGPVLALSDRPGPISV</sequence>
<protein>
    <submittedName>
        <fullName evidence="1">Uncharacterized protein</fullName>
    </submittedName>
</protein>
<organism evidence="1 2">
    <name type="scientific">Bursaphelenchus okinawaensis</name>
    <dbReference type="NCBI Taxonomy" id="465554"/>
    <lineage>
        <taxon>Eukaryota</taxon>
        <taxon>Metazoa</taxon>
        <taxon>Ecdysozoa</taxon>
        <taxon>Nematoda</taxon>
        <taxon>Chromadorea</taxon>
        <taxon>Rhabditida</taxon>
        <taxon>Tylenchina</taxon>
        <taxon>Tylenchomorpha</taxon>
        <taxon>Aphelenchoidea</taxon>
        <taxon>Aphelenchoididae</taxon>
        <taxon>Bursaphelenchus</taxon>
    </lineage>
</organism>
<evidence type="ECO:0000313" key="2">
    <source>
        <dbReference type="Proteomes" id="UP000614601"/>
    </source>
</evidence>
<reference evidence="1" key="1">
    <citation type="submission" date="2020-09" db="EMBL/GenBank/DDBJ databases">
        <authorList>
            <person name="Kikuchi T."/>
        </authorList>
    </citation>
    <scope>NUCLEOTIDE SEQUENCE</scope>
    <source>
        <strain evidence="1">SH1</strain>
    </source>
</reference>
<dbReference type="Proteomes" id="UP000614601">
    <property type="component" value="Unassembled WGS sequence"/>
</dbReference>
<keyword evidence="2" id="KW-1185">Reference proteome</keyword>
<dbReference type="EMBL" id="CAJFCW020000005">
    <property type="protein sequence ID" value="CAG9118319.1"/>
    <property type="molecule type" value="Genomic_DNA"/>
</dbReference>